<gene>
    <name evidence="1" type="ORF">ENS64_10345</name>
</gene>
<accession>A0A7C4QNN0</accession>
<dbReference type="AlphaFoldDB" id="A0A7C4QNN0"/>
<comment type="caution">
    <text evidence="1">The sequence shown here is derived from an EMBL/GenBank/DDBJ whole genome shotgun (WGS) entry which is preliminary data.</text>
</comment>
<proteinExistence type="predicted"/>
<sequence length="79" mass="8327">MTTIMIMTTTMIMVDAAGAPLSEPAHHSKLVFSAAWRGTGAATVAHLGGWGPCCQTRAYGFSTEAVRCDRSLRTNSPLG</sequence>
<name>A0A7C4QNN0_9PLAN</name>
<protein>
    <submittedName>
        <fullName evidence="1">Uncharacterized protein</fullName>
    </submittedName>
</protein>
<evidence type="ECO:0000313" key="1">
    <source>
        <dbReference type="EMBL" id="HGT39647.1"/>
    </source>
</evidence>
<reference evidence="1" key="1">
    <citation type="journal article" date="2020" name="mSystems">
        <title>Genome- and Community-Level Interaction Insights into Carbon Utilization and Element Cycling Functions of Hydrothermarchaeota in Hydrothermal Sediment.</title>
        <authorList>
            <person name="Zhou Z."/>
            <person name="Liu Y."/>
            <person name="Xu W."/>
            <person name="Pan J."/>
            <person name="Luo Z.H."/>
            <person name="Li M."/>
        </authorList>
    </citation>
    <scope>NUCLEOTIDE SEQUENCE [LARGE SCALE GENOMIC DNA]</scope>
    <source>
        <strain evidence="1">SpSt-508</strain>
    </source>
</reference>
<organism evidence="1">
    <name type="scientific">Schlesneria paludicola</name>
    <dbReference type="NCBI Taxonomy" id="360056"/>
    <lineage>
        <taxon>Bacteria</taxon>
        <taxon>Pseudomonadati</taxon>
        <taxon>Planctomycetota</taxon>
        <taxon>Planctomycetia</taxon>
        <taxon>Planctomycetales</taxon>
        <taxon>Planctomycetaceae</taxon>
        <taxon>Schlesneria</taxon>
    </lineage>
</organism>
<dbReference type="EMBL" id="DSVQ01000012">
    <property type="protein sequence ID" value="HGT39647.1"/>
    <property type="molecule type" value="Genomic_DNA"/>
</dbReference>